<dbReference type="Pfam" id="PF03561">
    <property type="entry name" value="Allantoicase"/>
    <property type="match status" value="2"/>
</dbReference>
<dbReference type="EC" id="3.5.3.4" evidence="2"/>
<dbReference type="PROSITE" id="PS50022">
    <property type="entry name" value="FA58C_3"/>
    <property type="match status" value="1"/>
</dbReference>
<dbReference type="InterPro" id="IPR000421">
    <property type="entry name" value="FA58C"/>
</dbReference>
<dbReference type="NCBIfam" id="TIGR02961">
    <property type="entry name" value="allantoicase"/>
    <property type="match status" value="1"/>
</dbReference>
<evidence type="ECO:0000256" key="1">
    <source>
        <dbReference type="ARBA" id="ARBA00009242"/>
    </source>
</evidence>
<evidence type="ECO:0000313" key="4">
    <source>
        <dbReference type="EMBL" id="TWH22895.1"/>
    </source>
</evidence>
<proteinExistence type="inferred from homology"/>
<dbReference type="HAMAP" id="MF_00813">
    <property type="entry name" value="Allantoicase"/>
    <property type="match status" value="1"/>
</dbReference>
<gene>
    <name evidence="2" type="primary">alc</name>
    <name evidence="4" type="ORF">JD82_04787</name>
</gene>
<evidence type="ECO:0000259" key="3">
    <source>
        <dbReference type="PROSITE" id="PS50022"/>
    </source>
</evidence>
<dbReference type="GO" id="GO:0000256">
    <property type="term" value="P:allantoin catabolic process"/>
    <property type="evidence" value="ECO:0007669"/>
    <property type="project" value="UniProtKB-UniRule"/>
</dbReference>
<dbReference type="PANTHER" id="PTHR12045">
    <property type="entry name" value="ALLANTOICASE"/>
    <property type="match status" value="1"/>
</dbReference>
<keyword evidence="5" id="KW-1185">Reference proteome</keyword>
<dbReference type="InterPro" id="IPR005164">
    <property type="entry name" value="Allantoicase"/>
</dbReference>
<dbReference type="PANTHER" id="PTHR12045:SF3">
    <property type="entry name" value="INACTIVE ALLANTOICASE-RELATED"/>
    <property type="match status" value="1"/>
</dbReference>
<dbReference type="EMBL" id="VLJV01000001">
    <property type="protein sequence ID" value="TWH22895.1"/>
    <property type="molecule type" value="Genomic_DNA"/>
</dbReference>
<evidence type="ECO:0000313" key="5">
    <source>
        <dbReference type="Proteomes" id="UP000317303"/>
    </source>
</evidence>
<dbReference type="AlphaFoldDB" id="A0A660CP24"/>
<keyword evidence="2" id="KW-0378">Hydrolase</keyword>
<dbReference type="Proteomes" id="UP000317303">
    <property type="component" value="Unassembled WGS sequence"/>
</dbReference>
<keyword evidence="2" id="KW-0659">Purine metabolism</keyword>
<dbReference type="UniPathway" id="UPA00395">
    <property type="reaction ID" value="UER00654"/>
</dbReference>
<protein>
    <recommendedName>
        <fullName evidence="2">Probable allantoicase</fullName>
        <ecNumber evidence="2">3.5.3.4</ecNumber>
    </recommendedName>
    <alternativeName>
        <fullName evidence="2">Allantoate amidinohydrolase</fullName>
    </alternativeName>
</protein>
<comment type="catalytic activity">
    <reaction evidence="2">
        <text>allantoate + H2O = (S)-ureidoglycolate + urea</text>
        <dbReference type="Rhea" id="RHEA:11016"/>
        <dbReference type="ChEBI" id="CHEBI:15377"/>
        <dbReference type="ChEBI" id="CHEBI:16199"/>
        <dbReference type="ChEBI" id="CHEBI:17536"/>
        <dbReference type="ChEBI" id="CHEBI:57296"/>
        <dbReference type="EC" id="3.5.3.4"/>
    </reaction>
</comment>
<dbReference type="PIRSF" id="PIRSF016516">
    <property type="entry name" value="Allantoicase"/>
    <property type="match status" value="1"/>
</dbReference>
<reference evidence="4 5" key="1">
    <citation type="submission" date="2019-07" db="EMBL/GenBank/DDBJ databases">
        <title>R&amp;d 2014.</title>
        <authorList>
            <person name="Klenk H.-P."/>
        </authorList>
    </citation>
    <scope>NUCLEOTIDE SEQUENCE [LARGE SCALE GENOMIC DNA]</scope>
    <source>
        <strain evidence="4 5">DSM 43194</strain>
    </source>
</reference>
<comment type="caution">
    <text evidence="4">The sequence shown here is derived from an EMBL/GenBank/DDBJ whole genome shotgun (WGS) entry which is preliminary data.</text>
</comment>
<dbReference type="InterPro" id="IPR008979">
    <property type="entry name" value="Galactose-bd-like_sf"/>
</dbReference>
<comment type="similarity">
    <text evidence="1 2">Belongs to the allantoicase family.</text>
</comment>
<dbReference type="GO" id="GO:0006144">
    <property type="term" value="P:purine nucleobase metabolic process"/>
    <property type="evidence" value="ECO:0007669"/>
    <property type="project" value="UniProtKB-KW"/>
</dbReference>
<organism evidence="4 5">
    <name type="scientific">Prauserella rugosa</name>
    <dbReference type="NCBI Taxonomy" id="43354"/>
    <lineage>
        <taxon>Bacteria</taxon>
        <taxon>Bacillati</taxon>
        <taxon>Actinomycetota</taxon>
        <taxon>Actinomycetes</taxon>
        <taxon>Pseudonocardiales</taxon>
        <taxon>Pseudonocardiaceae</taxon>
        <taxon>Prauserella</taxon>
    </lineage>
</organism>
<dbReference type="Gene3D" id="2.60.120.260">
    <property type="entry name" value="Galactose-binding domain-like"/>
    <property type="match status" value="2"/>
</dbReference>
<sequence length="343" mass="37212">MTTSSAKGAGMTEDRPEWTRSIDLASRRFGGTVMWASDELFAEKENLLNPWTPRHQPETFGPKGQVYDGWETRRHREPGDDQAIVRLGMPGVIAGVVVDTAFFKGNYPPHVSVEACALPGYPGVDEVAAADWDVLVDRAQAEGHTENTYAVESARRYTHVRLTMHPDGGVARLRVHGTVVPDPALVDASALDLAALENGAVVTGCSNMFYSSPNNVLAPGLAANQAEGWETARRRDDGNDWMTVRLAGEGVVRFAELDTSNLRGNAPGSASLSGSADGETWFELLPATRLQPDTRHRFPVPDAAAARYVRLDIHPDGGLARLRLWGGLTEDGRRDLAARYEAG</sequence>
<dbReference type="GO" id="GO:0004037">
    <property type="term" value="F:allantoicase activity"/>
    <property type="evidence" value="ECO:0007669"/>
    <property type="project" value="UniProtKB-UniRule"/>
</dbReference>
<name>A0A660CP24_9PSEU</name>
<accession>A0A660CP24</accession>
<evidence type="ECO:0000256" key="2">
    <source>
        <dbReference type="HAMAP-Rule" id="MF_00813"/>
    </source>
</evidence>
<dbReference type="InterPro" id="IPR015908">
    <property type="entry name" value="Allantoicase_dom"/>
</dbReference>
<feature type="domain" description="F5/8 type C" evidence="3">
    <location>
        <begin position="188"/>
        <end position="311"/>
    </location>
</feature>
<comment type="pathway">
    <text evidence="2">Nitrogen metabolism; (S)-allantoin degradation; (S)-ureidoglycolate from allantoate (aminidohydrolase route): step 1/1.</text>
</comment>
<dbReference type="SUPFAM" id="SSF49785">
    <property type="entry name" value="Galactose-binding domain-like"/>
    <property type="match status" value="2"/>
</dbReference>